<evidence type="ECO:0008006" key="3">
    <source>
        <dbReference type="Google" id="ProtNLM"/>
    </source>
</evidence>
<comment type="caution">
    <text evidence="1">The sequence shown here is derived from an EMBL/GenBank/DDBJ whole genome shotgun (WGS) entry which is preliminary data.</text>
</comment>
<dbReference type="OrthoDB" id="3296292at2"/>
<sequence length="109" mass="12182">MSRCRKAGGDWFGVRCVFRDANNGTYEERITLWRASEVSEAVAMAESEAVDYVKALDGVSYVRLAQAFSIDGEPGHGVEVFSLIRDSDLEASDYISRFFDTGSERQEDI</sequence>
<dbReference type="AlphaFoldDB" id="A0A4V2YRG2"/>
<keyword evidence="2" id="KW-1185">Reference proteome</keyword>
<reference evidence="1 2" key="1">
    <citation type="submission" date="2019-03" db="EMBL/GenBank/DDBJ databases">
        <title>Draft genome sequences of novel Actinobacteria.</title>
        <authorList>
            <person name="Sahin N."/>
            <person name="Ay H."/>
            <person name="Saygin H."/>
        </authorList>
    </citation>
    <scope>NUCLEOTIDE SEQUENCE [LARGE SCALE GENOMIC DNA]</scope>
    <source>
        <strain evidence="1 2">H3C3</strain>
    </source>
</reference>
<dbReference type="EMBL" id="SMKU01000422">
    <property type="protein sequence ID" value="TDD65057.1"/>
    <property type="molecule type" value="Genomic_DNA"/>
</dbReference>
<dbReference type="Proteomes" id="UP000294513">
    <property type="component" value="Unassembled WGS sequence"/>
</dbReference>
<name>A0A4V2YRG2_9ACTN</name>
<organism evidence="1 2">
    <name type="scientific">Actinomadura rubrisoli</name>
    <dbReference type="NCBI Taxonomy" id="2530368"/>
    <lineage>
        <taxon>Bacteria</taxon>
        <taxon>Bacillati</taxon>
        <taxon>Actinomycetota</taxon>
        <taxon>Actinomycetes</taxon>
        <taxon>Streptosporangiales</taxon>
        <taxon>Thermomonosporaceae</taxon>
        <taxon>Actinomadura</taxon>
    </lineage>
</organism>
<evidence type="ECO:0000313" key="2">
    <source>
        <dbReference type="Proteomes" id="UP000294513"/>
    </source>
</evidence>
<gene>
    <name evidence="1" type="ORF">E1298_41770</name>
</gene>
<evidence type="ECO:0000313" key="1">
    <source>
        <dbReference type="EMBL" id="TDD65057.1"/>
    </source>
</evidence>
<accession>A0A4V2YRG2</accession>
<protein>
    <recommendedName>
        <fullName evidence="3">DUF4288 domain-containing protein</fullName>
    </recommendedName>
</protein>
<proteinExistence type="predicted"/>